<evidence type="ECO:0000313" key="5">
    <source>
        <dbReference type="Proteomes" id="UP000271098"/>
    </source>
</evidence>
<reference evidence="6" key="1">
    <citation type="submission" date="2016-06" db="UniProtKB">
        <authorList>
            <consortium name="WormBaseParasite"/>
        </authorList>
    </citation>
    <scope>IDENTIFICATION</scope>
</reference>
<dbReference type="SUPFAM" id="SSF46785">
    <property type="entry name" value="Winged helix' DNA-binding domain"/>
    <property type="match status" value="1"/>
</dbReference>
<sequence>MDLIGPAVLGKNDNSGFRDTRKGSSGSPKSEPAPPLDDTTTTSPSTSTIERKSATPEAVHSTVNSPGDISTTIAAAESSAVVEKAERPSLSYKDLIIEAIESSPQKRLKLNEIYQVSFSSPIIQISTFSKTVRKCPENTKQ</sequence>
<dbReference type="AlphaFoldDB" id="A0A183DDT4"/>
<gene>
    <name evidence="4" type="ORF">GPUH_LOCUS6875</name>
</gene>
<accession>A0A183DDT4</accession>
<organism evidence="6">
    <name type="scientific">Gongylonema pulchrum</name>
    <dbReference type="NCBI Taxonomy" id="637853"/>
    <lineage>
        <taxon>Eukaryota</taxon>
        <taxon>Metazoa</taxon>
        <taxon>Ecdysozoa</taxon>
        <taxon>Nematoda</taxon>
        <taxon>Chromadorea</taxon>
        <taxon>Rhabditida</taxon>
        <taxon>Spirurina</taxon>
        <taxon>Spiruromorpha</taxon>
        <taxon>Spiruroidea</taxon>
        <taxon>Gongylonematidae</taxon>
        <taxon>Gongylonema</taxon>
    </lineage>
</organism>
<dbReference type="GO" id="GO:0003700">
    <property type="term" value="F:DNA-binding transcription factor activity"/>
    <property type="evidence" value="ECO:0007669"/>
    <property type="project" value="InterPro"/>
</dbReference>
<dbReference type="Pfam" id="PF00250">
    <property type="entry name" value="Forkhead"/>
    <property type="match status" value="1"/>
</dbReference>
<reference evidence="4 5" key="2">
    <citation type="submission" date="2018-11" db="EMBL/GenBank/DDBJ databases">
        <authorList>
            <consortium name="Pathogen Informatics"/>
        </authorList>
    </citation>
    <scope>NUCLEOTIDE SEQUENCE [LARGE SCALE GENOMIC DNA]</scope>
</reference>
<dbReference type="OrthoDB" id="5954824at2759"/>
<protein>
    <submittedName>
        <fullName evidence="6">Fork-head domain-containing protein</fullName>
    </submittedName>
</protein>
<dbReference type="InterPro" id="IPR036390">
    <property type="entry name" value="WH_DNA-bd_sf"/>
</dbReference>
<evidence type="ECO:0000256" key="1">
    <source>
        <dbReference type="ARBA" id="ARBA00023125"/>
    </source>
</evidence>
<dbReference type="Gene3D" id="1.10.10.10">
    <property type="entry name" value="Winged helix-like DNA-binding domain superfamily/Winged helix DNA-binding domain"/>
    <property type="match status" value="1"/>
</dbReference>
<feature type="compositionally biased region" description="Low complexity" evidence="2">
    <location>
        <begin position="39"/>
        <end position="48"/>
    </location>
</feature>
<dbReference type="InterPro" id="IPR001766">
    <property type="entry name" value="Fork_head_dom"/>
</dbReference>
<name>A0A183DDT4_9BILA</name>
<dbReference type="InterPro" id="IPR036388">
    <property type="entry name" value="WH-like_DNA-bd_sf"/>
</dbReference>
<dbReference type="Proteomes" id="UP000271098">
    <property type="component" value="Unassembled WGS sequence"/>
</dbReference>
<evidence type="ECO:0000259" key="3">
    <source>
        <dbReference type="Pfam" id="PF00250"/>
    </source>
</evidence>
<dbReference type="GO" id="GO:0043565">
    <property type="term" value="F:sequence-specific DNA binding"/>
    <property type="evidence" value="ECO:0007669"/>
    <property type="project" value="InterPro"/>
</dbReference>
<dbReference type="EMBL" id="UYRT01016871">
    <property type="protein sequence ID" value="VDK56391.1"/>
    <property type="molecule type" value="Genomic_DNA"/>
</dbReference>
<evidence type="ECO:0000313" key="4">
    <source>
        <dbReference type="EMBL" id="VDK56391.1"/>
    </source>
</evidence>
<keyword evidence="5" id="KW-1185">Reference proteome</keyword>
<evidence type="ECO:0000313" key="6">
    <source>
        <dbReference type="WBParaSite" id="GPUH_0000688401-mRNA-1"/>
    </source>
</evidence>
<dbReference type="WBParaSite" id="GPUH_0000688401-mRNA-1">
    <property type="protein sequence ID" value="GPUH_0000688401-mRNA-1"/>
    <property type="gene ID" value="GPUH_0000688401"/>
</dbReference>
<feature type="region of interest" description="Disordered" evidence="2">
    <location>
        <begin position="1"/>
        <end position="68"/>
    </location>
</feature>
<proteinExistence type="predicted"/>
<evidence type="ECO:0000256" key="2">
    <source>
        <dbReference type="SAM" id="MobiDB-lite"/>
    </source>
</evidence>
<keyword evidence="1" id="KW-0238">DNA-binding</keyword>
<feature type="domain" description="Fork-head" evidence="3">
    <location>
        <begin position="86"/>
        <end position="116"/>
    </location>
</feature>